<reference evidence="2 3" key="1">
    <citation type="submission" date="2023-03" db="EMBL/GenBank/DDBJ databases">
        <title>Host association and intracellularity evolved multiple times independently in the Rickettsiales.</title>
        <authorList>
            <person name="Castelli M."/>
            <person name="Nardi T."/>
            <person name="Gammuto L."/>
            <person name="Bellinzona G."/>
            <person name="Sabaneyeva E."/>
            <person name="Potekhin A."/>
            <person name="Serra V."/>
            <person name="Petroni G."/>
            <person name="Sassera D."/>
        </authorList>
    </citation>
    <scope>NUCLEOTIDE SEQUENCE [LARGE SCALE GENOMIC DNA]</scope>
    <source>
        <strain evidence="2 3">Sr 2-6</strain>
    </source>
</reference>
<evidence type="ECO:0000313" key="2">
    <source>
        <dbReference type="EMBL" id="MEA0970261.1"/>
    </source>
</evidence>
<protein>
    <submittedName>
        <fullName evidence="2">ABC transporter substrate binding protein</fullName>
    </submittedName>
</protein>
<name>A0ABU5NAR5_9RICK</name>
<gene>
    <name evidence="2" type="ORF">Megvenef_00219</name>
</gene>
<accession>A0ABU5NAR5</accession>
<dbReference type="PANTHER" id="PTHR35271:SF1">
    <property type="entry name" value="ABC TRANSPORTER, SUBSTRATE-BINDING LIPOPROTEIN"/>
    <property type="match status" value="1"/>
</dbReference>
<dbReference type="RefSeq" id="WP_322776163.1">
    <property type="nucleotide sequence ID" value="NZ_JARJFB010000008.1"/>
</dbReference>
<evidence type="ECO:0000313" key="3">
    <source>
        <dbReference type="Proteomes" id="UP001291687"/>
    </source>
</evidence>
<feature type="chain" id="PRO_5046040643" evidence="1">
    <location>
        <begin position="27"/>
        <end position="326"/>
    </location>
</feature>
<dbReference type="PANTHER" id="PTHR35271">
    <property type="entry name" value="ABC TRANSPORTER, SUBSTRATE-BINDING LIPOPROTEIN-RELATED"/>
    <property type="match status" value="1"/>
</dbReference>
<evidence type="ECO:0000256" key="1">
    <source>
        <dbReference type="SAM" id="SignalP"/>
    </source>
</evidence>
<keyword evidence="3" id="KW-1185">Reference proteome</keyword>
<sequence>MSKPHKILATILVALSLILLSTFTNTQKDPSIPLIAIANYGPHSSLQETIDGLKAKLTQLGYVEDKTIRYEITDVNFETSLVIQMLNKLKSNKPHIIVAISTPVAQAAKNTITDIPVVYADVTDPVEAGLVSNDPNSNITGTSDKQDLSLMFKLAKQLLPSAKKVGVLYSTGEANDLSLVNMLVATSKELGLEVVAIPVEHTRDVVTRMKLFKDKVDFIYTGSSGAIQASLPAISSAAQAMQLPLFNFNGEEVISHIALASYGVSHKQVGANAAIIIDKLLKGEKIGSIKPAYPTEEDHKAFISRKKADQLGLKIPTDLTNVIIVD</sequence>
<keyword evidence="1" id="KW-0732">Signal</keyword>
<dbReference type="CDD" id="cd06325">
    <property type="entry name" value="PBP1_ABC_unchar_transporter"/>
    <property type="match status" value="1"/>
</dbReference>
<comment type="caution">
    <text evidence="2">The sequence shown here is derived from an EMBL/GenBank/DDBJ whole genome shotgun (WGS) entry which is preliminary data.</text>
</comment>
<dbReference type="SUPFAM" id="SSF53822">
    <property type="entry name" value="Periplasmic binding protein-like I"/>
    <property type="match status" value="1"/>
</dbReference>
<organism evidence="2 3">
    <name type="scientific">Candidatus Megaera venefica</name>
    <dbReference type="NCBI Taxonomy" id="2055910"/>
    <lineage>
        <taxon>Bacteria</taxon>
        <taxon>Pseudomonadati</taxon>
        <taxon>Pseudomonadota</taxon>
        <taxon>Alphaproteobacteria</taxon>
        <taxon>Rickettsiales</taxon>
        <taxon>Rickettsiaceae</taxon>
        <taxon>Candidatus Megaera</taxon>
    </lineage>
</organism>
<dbReference type="Proteomes" id="UP001291687">
    <property type="component" value="Unassembled WGS sequence"/>
</dbReference>
<dbReference type="EMBL" id="JARJFB010000008">
    <property type="protein sequence ID" value="MEA0970261.1"/>
    <property type="molecule type" value="Genomic_DNA"/>
</dbReference>
<feature type="signal peptide" evidence="1">
    <location>
        <begin position="1"/>
        <end position="26"/>
    </location>
</feature>
<dbReference type="InterPro" id="IPR007487">
    <property type="entry name" value="ABC_transpt-TYRBP-like"/>
</dbReference>
<dbReference type="InterPro" id="IPR028082">
    <property type="entry name" value="Peripla_BP_I"/>
</dbReference>
<proteinExistence type="predicted"/>
<dbReference type="Gene3D" id="3.40.50.2300">
    <property type="match status" value="2"/>
</dbReference>
<dbReference type="Pfam" id="PF04392">
    <property type="entry name" value="ABC_sub_bind"/>
    <property type="match status" value="1"/>
</dbReference>